<dbReference type="PANTHER" id="PTHR42903">
    <property type="entry name" value="INNER MEMBRANE PROTEIN YCCF"/>
    <property type="match status" value="1"/>
</dbReference>
<keyword evidence="1" id="KW-1133">Transmembrane helix</keyword>
<dbReference type="InterPro" id="IPR005185">
    <property type="entry name" value="YccF"/>
</dbReference>
<evidence type="ECO:0000313" key="3">
    <source>
        <dbReference type="EMBL" id="HIY59184.1"/>
    </source>
</evidence>
<dbReference type="Proteomes" id="UP000824007">
    <property type="component" value="Unassembled WGS sequence"/>
</dbReference>
<dbReference type="AlphaFoldDB" id="A0A9D2C5V3"/>
<dbReference type="EMBL" id="DXDD01000005">
    <property type="protein sequence ID" value="HIY59184.1"/>
    <property type="molecule type" value="Genomic_DNA"/>
</dbReference>
<reference evidence="3" key="2">
    <citation type="submission" date="2021-04" db="EMBL/GenBank/DDBJ databases">
        <authorList>
            <person name="Gilroy R."/>
        </authorList>
    </citation>
    <scope>NUCLEOTIDE SEQUENCE</scope>
    <source>
        <strain evidence="3">ChiSxjej3B15-24422</strain>
    </source>
</reference>
<dbReference type="Pfam" id="PF03733">
    <property type="entry name" value="YccF"/>
    <property type="match status" value="1"/>
</dbReference>
<sequence length="57" mass="6085">MGCLGNLLWFLFGGCVSGLSWCLAGALWCITIIGIPFGLQHFKIAKLALMPFGAEVV</sequence>
<protein>
    <recommendedName>
        <fullName evidence="2">Inner membrane component domain-containing protein</fullName>
    </recommendedName>
</protein>
<accession>A0A9D2C5V3</accession>
<keyword evidence="1" id="KW-0472">Membrane</keyword>
<evidence type="ECO:0000256" key="1">
    <source>
        <dbReference type="SAM" id="Phobius"/>
    </source>
</evidence>
<gene>
    <name evidence="3" type="ORF">H9831_00645</name>
</gene>
<reference evidence="3" key="1">
    <citation type="journal article" date="2021" name="PeerJ">
        <title>Extensive microbial diversity within the chicken gut microbiome revealed by metagenomics and culture.</title>
        <authorList>
            <person name="Gilroy R."/>
            <person name="Ravi A."/>
            <person name="Getino M."/>
            <person name="Pursley I."/>
            <person name="Horton D.L."/>
            <person name="Alikhan N.F."/>
            <person name="Baker D."/>
            <person name="Gharbi K."/>
            <person name="Hall N."/>
            <person name="Watson M."/>
            <person name="Adriaenssens E.M."/>
            <person name="Foster-Nyarko E."/>
            <person name="Jarju S."/>
            <person name="Secka A."/>
            <person name="Antonio M."/>
            <person name="Oren A."/>
            <person name="Chaudhuri R.R."/>
            <person name="La Ragione R."/>
            <person name="Hildebrand F."/>
            <person name="Pallen M.J."/>
        </authorList>
    </citation>
    <scope>NUCLEOTIDE SEQUENCE</scope>
    <source>
        <strain evidence="3">ChiSxjej3B15-24422</strain>
    </source>
</reference>
<name>A0A9D2C5V3_9FIRM</name>
<organism evidence="3 4">
    <name type="scientific">Candidatus Eisenbergiella pullistercoris</name>
    <dbReference type="NCBI Taxonomy" id="2838555"/>
    <lineage>
        <taxon>Bacteria</taxon>
        <taxon>Bacillati</taxon>
        <taxon>Bacillota</taxon>
        <taxon>Clostridia</taxon>
        <taxon>Lachnospirales</taxon>
        <taxon>Lachnospiraceae</taxon>
        <taxon>Eisenbergiella</taxon>
    </lineage>
</organism>
<feature type="domain" description="Inner membrane component" evidence="2">
    <location>
        <begin position="4"/>
        <end position="53"/>
    </location>
</feature>
<feature type="transmembrane region" description="Helical" evidence="1">
    <location>
        <begin position="6"/>
        <end position="39"/>
    </location>
</feature>
<evidence type="ECO:0000313" key="4">
    <source>
        <dbReference type="Proteomes" id="UP000824007"/>
    </source>
</evidence>
<dbReference type="InterPro" id="IPR052937">
    <property type="entry name" value="Inner_membrane_protein"/>
</dbReference>
<comment type="caution">
    <text evidence="3">The sequence shown here is derived from an EMBL/GenBank/DDBJ whole genome shotgun (WGS) entry which is preliminary data.</text>
</comment>
<proteinExistence type="predicted"/>
<keyword evidence="1" id="KW-0812">Transmembrane</keyword>
<dbReference type="GO" id="GO:0005886">
    <property type="term" value="C:plasma membrane"/>
    <property type="evidence" value="ECO:0007669"/>
    <property type="project" value="TreeGrafter"/>
</dbReference>
<evidence type="ECO:0000259" key="2">
    <source>
        <dbReference type="Pfam" id="PF03733"/>
    </source>
</evidence>
<dbReference type="PANTHER" id="PTHR42903:SF1">
    <property type="entry name" value="INNER MEMBRANE PROTEIN YCCF"/>
    <property type="match status" value="1"/>
</dbReference>